<evidence type="ECO:0000256" key="6">
    <source>
        <dbReference type="ARBA" id="ARBA00023163"/>
    </source>
</evidence>
<dbReference type="Proteomes" id="UP000294980">
    <property type="component" value="Unassembled WGS sequence"/>
</dbReference>
<gene>
    <name evidence="11" type="ORF">EV688_10480</name>
</gene>
<evidence type="ECO:0000256" key="2">
    <source>
        <dbReference type="ARBA" id="ARBA00017823"/>
    </source>
</evidence>
<dbReference type="RefSeq" id="WP_162883786.1">
    <property type="nucleotide sequence ID" value="NZ_QQSW01000002.1"/>
</dbReference>
<comment type="similarity">
    <text evidence="1">Belongs to the FlgM family.</text>
</comment>
<keyword evidence="5" id="KW-0805">Transcription regulation</keyword>
<dbReference type="EMBL" id="SLWX01000004">
    <property type="protein sequence ID" value="TCO76626.1"/>
    <property type="molecule type" value="Genomic_DNA"/>
</dbReference>
<dbReference type="SUPFAM" id="SSF101498">
    <property type="entry name" value="Anti-sigma factor FlgM"/>
    <property type="match status" value="1"/>
</dbReference>
<evidence type="ECO:0000256" key="7">
    <source>
        <dbReference type="ARBA" id="ARBA00024739"/>
    </source>
</evidence>
<evidence type="ECO:0000256" key="1">
    <source>
        <dbReference type="ARBA" id="ARBA00005322"/>
    </source>
</evidence>
<dbReference type="InterPro" id="IPR007412">
    <property type="entry name" value="FlgM"/>
</dbReference>
<feature type="domain" description="Anti-sigma-28 factor FlgM C-terminal" evidence="10">
    <location>
        <begin position="38"/>
        <end position="92"/>
    </location>
</feature>
<comment type="caution">
    <text evidence="11">The sequence shown here is derived from an EMBL/GenBank/DDBJ whole genome shotgun (WGS) entry which is preliminary data.</text>
</comment>
<evidence type="ECO:0000256" key="4">
    <source>
        <dbReference type="ARBA" id="ARBA00022795"/>
    </source>
</evidence>
<organism evidence="11 12">
    <name type="scientific">Chromatocurvus halotolerans</name>
    <dbReference type="NCBI Taxonomy" id="1132028"/>
    <lineage>
        <taxon>Bacteria</taxon>
        <taxon>Pseudomonadati</taxon>
        <taxon>Pseudomonadota</taxon>
        <taxon>Gammaproteobacteria</taxon>
        <taxon>Cellvibrionales</taxon>
        <taxon>Halieaceae</taxon>
        <taxon>Chromatocurvus</taxon>
    </lineage>
</organism>
<reference evidence="11 12" key="1">
    <citation type="submission" date="2019-03" db="EMBL/GenBank/DDBJ databases">
        <title>Genomic Encyclopedia of Type Strains, Phase IV (KMG-IV): sequencing the most valuable type-strain genomes for metagenomic binning, comparative biology and taxonomic classification.</title>
        <authorList>
            <person name="Goeker M."/>
        </authorList>
    </citation>
    <scope>NUCLEOTIDE SEQUENCE [LARGE SCALE GENOMIC DNA]</scope>
    <source>
        <strain evidence="11 12">DSM 23344</strain>
    </source>
</reference>
<protein>
    <recommendedName>
        <fullName evidence="2">Negative regulator of flagellin synthesis</fullName>
    </recommendedName>
    <alternativeName>
        <fullName evidence="8">Anti-sigma-28 factor</fullName>
    </alternativeName>
</protein>
<dbReference type="GO" id="GO:0044781">
    <property type="term" value="P:bacterial-type flagellum organization"/>
    <property type="evidence" value="ECO:0007669"/>
    <property type="project" value="UniProtKB-KW"/>
</dbReference>
<dbReference type="InterPro" id="IPR031316">
    <property type="entry name" value="FlgM_C"/>
</dbReference>
<keyword evidence="12" id="KW-1185">Reference proteome</keyword>
<evidence type="ECO:0000313" key="12">
    <source>
        <dbReference type="Proteomes" id="UP000294980"/>
    </source>
</evidence>
<accession>A0A4R2KZ25</accession>
<evidence type="ECO:0000259" key="10">
    <source>
        <dbReference type="Pfam" id="PF04316"/>
    </source>
</evidence>
<evidence type="ECO:0000313" key="11">
    <source>
        <dbReference type="EMBL" id="TCO76626.1"/>
    </source>
</evidence>
<evidence type="ECO:0000256" key="9">
    <source>
        <dbReference type="SAM" id="MobiDB-lite"/>
    </source>
</evidence>
<name>A0A4R2KZ25_9GAMM</name>
<evidence type="ECO:0000256" key="5">
    <source>
        <dbReference type="ARBA" id="ARBA00023015"/>
    </source>
</evidence>
<keyword evidence="3" id="KW-0678">Repressor</keyword>
<feature type="compositionally biased region" description="Polar residues" evidence="9">
    <location>
        <begin position="19"/>
        <end position="41"/>
    </location>
</feature>
<sequence>MSDSINGLGKPIGPPLSRGSGTPETGSPRTSSTPAGGDSVNLTDTARQLQNLVKTTSTEETVSADQVSAIRQALADGQYSIDSRQIAERLLQFDR</sequence>
<dbReference type="Pfam" id="PF04316">
    <property type="entry name" value="FlgM"/>
    <property type="match status" value="1"/>
</dbReference>
<keyword evidence="4" id="KW-1005">Bacterial flagellum biogenesis</keyword>
<feature type="region of interest" description="Disordered" evidence="9">
    <location>
        <begin position="1"/>
        <end position="41"/>
    </location>
</feature>
<dbReference type="NCBIfam" id="TIGR03824">
    <property type="entry name" value="FlgM_jcvi"/>
    <property type="match status" value="1"/>
</dbReference>
<evidence type="ECO:0000256" key="3">
    <source>
        <dbReference type="ARBA" id="ARBA00022491"/>
    </source>
</evidence>
<dbReference type="AlphaFoldDB" id="A0A4R2KZ25"/>
<keyword evidence="6" id="KW-0804">Transcription</keyword>
<comment type="function">
    <text evidence="7">Responsible for the coupling of flagellin expression to flagellar assembly by preventing expression of the flagellin genes when a component of the middle class of proteins is defective. It negatively regulates flagellar genes by inhibiting the activity of FliA by directly binding to FliA.</text>
</comment>
<dbReference type="InterPro" id="IPR035890">
    <property type="entry name" value="Anti-sigma-28_factor_FlgM_sf"/>
</dbReference>
<evidence type="ECO:0000256" key="8">
    <source>
        <dbReference type="ARBA" id="ARBA00030117"/>
    </source>
</evidence>
<proteinExistence type="inferred from homology"/>
<dbReference type="GO" id="GO:0045892">
    <property type="term" value="P:negative regulation of DNA-templated transcription"/>
    <property type="evidence" value="ECO:0007669"/>
    <property type="project" value="InterPro"/>
</dbReference>